<dbReference type="NCBIfam" id="NF006263">
    <property type="entry name" value="PRK08410.1"/>
    <property type="match status" value="1"/>
</dbReference>
<reference evidence="7 8" key="1">
    <citation type="submission" date="2020-11" db="EMBL/GenBank/DDBJ databases">
        <authorList>
            <person name="Peeters C."/>
        </authorList>
    </citation>
    <scope>NUCLEOTIDE SEQUENCE [LARGE SCALE GENOMIC DNA]</scope>
    <source>
        <strain evidence="7 8">LMG 8286</strain>
    </source>
</reference>
<evidence type="ECO:0000259" key="5">
    <source>
        <dbReference type="Pfam" id="PF00389"/>
    </source>
</evidence>
<comment type="similarity">
    <text evidence="1 4">Belongs to the D-isomer specific 2-hydroxyacid dehydrogenase family.</text>
</comment>
<name>A0ABM8Q0C4_9BACT</name>
<dbReference type="PROSITE" id="PS00670">
    <property type="entry name" value="D_2_HYDROXYACID_DH_2"/>
    <property type="match status" value="1"/>
</dbReference>
<dbReference type="Pfam" id="PF02826">
    <property type="entry name" value="2-Hacid_dh_C"/>
    <property type="match status" value="1"/>
</dbReference>
<dbReference type="EC" id="1.-.-.-" evidence="7"/>
<dbReference type="InterPro" id="IPR029753">
    <property type="entry name" value="D-isomer_DH_CS"/>
</dbReference>
<dbReference type="InterPro" id="IPR050418">
    <property type="entry name" value="D-iso_2-hydroxyacid_DH_PdxB"/>
</dbReference>
<dbReference type="Proteomes" id="UP000789359">
    <property type="component" value="Unassembled WGS sequence"/>
</dbReference>
<keyword evidence="3" id="KW-0520">NAD</keyword>
<keyword evidence="8" id="KW-1185">Reference proteome</keyword>
<feature type="domain" description="D-isomer specific 2-hydroxyacid dehydrogenase catalytic" evidence="5">
    <location>
        <begin position="19"/>
        <end position="312"/>
    </location>
</feature>
<keyword evidence="2 4" id="KW-0560">Oxidoreductase</keyword>
<gene>
    <name evidence="7" type="ORF">LMG8286_00032</name>
</gene>
<evidence type="ECO:0000259" key="6">
    <source>
        <dbReference type="Pfam" id="PF02826"/>
    </source>
</evidence>
<evidence type="ECO:0000256" key="3">
    <source>
        <dbReference type="ARBA" id="ARBA00023027"/>
    </source>
</evidence>
<dbReference type="PANTHER" id="PTHR43761">
    <property type="entry name" value="D-ISOMER SPECIFIC 2-HYDROXYACID DEHYDROGENASE FAMILY PROTEIN (AFU_ORTHOLOGUE AFUA_1G13630)"/>
    <property type="match status" value="1"/>
</dbReference>
<dbReference type="InterPro" id="IPR006140">
    <property type="entry name" value="D-isomer_DH_NAD-bd"/>
</dbReference>
<dbReference type="PANTHER" id="PTHR43761:SF1">
    <property type="entry name" value="D-ISOMER SPECIFIC 2-HYDROXYACID DEHYDROGENASE CATALYTIC DOMAIN-CONTAINING PROTEIN-RELATED"/>
    <property type="match status" value="1"/>
</dbReference>
<feature type="domain" description="D-isomer specific 2-hydroxyacid dehydrogenase NAD-binding" evidence="6">
    <location>
        <begin position="108"/>
        <end position="287"/>
    </location>
</feature>
<dbReference type="InterPro" id="IPR036291">
    <property type="entry name" value="NAD(P)-bd_dom_sf"/>
</dbReference>
<accession>A0ABM8Q0C4</accession>
<evidence type="ECO:0000313" key="8">
    <source>
        <dbReference type="Proteomes" id="UP000789359"/>
    </source>
</evidence>
<organism evidence="7 8">
    <name type="scientific">Campylobacter suis</name>
    <dbReference type="NCBI Taxonomy" id="2790657"/>
    <lineage>
        <taxon>Bacteria</taxon>
        <taxon>Pseudomonadati</taxon>
        <taxon>Campylobacterota</taxon>
        <taxon>Epsilonproteobacteria</taxon>
        <taxon>Campylobacterales</taxon>
        <taxon>Campylobacteraceae</taxon>
        <taxon>Campylobacter</taxon>
    </lineage>
</organism>
<sequence>MKKLTIVCLDADTLGDINLSVFNKFGEFKSYATTKPDERMERLMGADVVITNKVIIDKDVMDRCELKLICISATGMNNVDLEYAKLKNIAVKNVAGYSTNSVVQQTFASLLALLNQIKFYDNYVQSGEWVKSDIFTNLDAPISELAGKKFGIIGLGEIGQKVASVASAFGAKVCYFSTSGANNNAFYERLELDELLKQCDIVSIHAPLNEKTKNLIGERELNLMKNGAILMNFGRGGIVDEGALAKAVDERGLRACLDVLEAEPMLAGHPLLSVKNKNSLIITPHIAWASSEARATLIAKIVQNIENFIKENDGN</sequence>
<evidence type="ECO:0000256" key="4">
    <source>
        <dbReference type="RuleBase" id="RU003719"/>
    </source>
</evidence>
<dbReference type="Pfam" id="PF00389">
    <property type="entry name" value="2-Hacid_dh"/>
    <property type="match status" value="1"/>
</dbReference>
<comment type="caution">
    <text evidence="7">The sequence shown here is derived from an EMBL/GenBank/DDBJ whole genome shotgun (WGS) entry which is preliminary data.</text>
</comment>
<dbReference type="SUPFAM" id="SSF52283">
    <property type="entry name" value="Formate/glycerate dehydrogenase catalytic domain-like"/>
    <property type="match status" value="1"/>
</dbReference>
<dbReference type="RefSeq" id="WP_230055850.1">
    <property type="nucleotide sequence ID" value="NZ_CAJHOE010000001.1"/>
</dbReference>
<proteinExistence type="inferred from homology"/>
<evidence type="ECO:0000256" key="1">
    <source>
        <dbReference type="ARBA" id="ARBA00005854"/>
    </source>
</evidence>
<dbReference type="Gene3D" id="3.40.50.720">
    <property type="entry name" value="NAD(P)-binding Rossmann-like Domain"/>
    <property type="match status" value="2"/>
</dbReference>
<dbReference type="SUPFAM" id="SSF51735">
    <property type="entry name" value="NAD(P)-binding Rossmann-fold domains"/>
    <property type="match status" value="1"/>
</dbReference>
<protein>
    <submittedName>
        <fullName evidence="7">2-hydroxyacid dehydrogenase</fullName>
        <ecNumber evidence="7">1.-.-.-</ecNumber>
    </submittedName>
</protein>
<evidence type="ECO:0000313" key="7">
    <source>
        <dbReference type="EMBL" id="CAD7286201.1"/>
    </source>
</evidence>
<evidence type="ECO:0000256" key="2">
    <source>
        <dbReference type="ARBA" id="ARBA00023002"/>
    </source>
</evidence>
<dbReference type="InterPro" id="IPR006139">
    <property type="entry name" value="D-isomer_2_OHA_DH_cat_dom"/>
</dbReference>
<dbReference type="PROSITE" id="PS00671">
    <property type="entry name" value="D_2_HYDROXYACID_DH_3"/>
    <property type="match status" value="1"/>
</dbReference>
<dbReference type="EMBL" id="CAJHOE010000001">
    <property type="protein sequence ID" value="CAD7286201.1"/>
    <property type="molecule type" value="Genomic_DNA"/>
</dbReference>
<dbReference type="GO" id="GO:0016491">
    <property type="term" value="F:oxidoreductase activity"/>
    <property type="evidence" value="ECO:0007669"/>
    <property type="project" value="UniProtKB-KW"/>
</dbReference>
<dbReference type="CDD" id="cd12162">
    <property type="entry name" value="2-Hacid_dh_4"/>
    <property type="match status" value="1"/>
</dbReference>